<dbReference type="RefSeq" id="WP_124962978.1">
    <property type="nucleotide sequence ID" value="NZ_RRAZ01000001.1"/>
</dbReference>
<dbReference type="OrthoDB" id="3806873at2"/>
<reference evidence="2 3" key="1">
    <citation type="submission" date="2018-11" db="EMBL/GenBank/DDBJ databases">
        <title>Gemmobacter sp. nov., YIM 102744-1 draft genome.</title>
        <authorList>
            <person name="Li G."/>
            <person name="Jiang Y."/>
        </authorList>
    </citation>
    <scope>NUCLEOTIDE SEQUENCE [LARGE SCALE GENOMIC DNA]</scope>
    <source>
        <strain evidence="2 3">YIM 102744-1</strain>
    </source>
</reference>
<dbReference type="InterPro" id="IPR052898">
    <property type="entry name" value="ACAD10-like"/>
</dbReference>
<dbReference type="PANTHER" id="PTHR47829">
    <property type="entry name" value="HYDROLASE, PUTATIVE (AFU_ORTHOLOGUE AFUA_1G12880)-RELATED"/>
    <property type="match status" value="1"/>
</dbReference>
<dbReference type="Gene3D" id="3.90.1200.10">
    <property type="match status" value="1"/>
</dbReference>
<feature type="domain" description="Aminoglycoside phosphotransferase" evidence="1">
    <location>
        <begin position="24"/>
        <end position="242"/>
    </location>
</feature>
<keyword evidence="2" id="KW-0808">Transferase</keyword>
<keyword evidence="3" id="KW-1185">Reference proteome</keyword>
<gene>
    <name evidence="2" type="ORF">EG244_00155</name>
</gene>
<dbReference type="AlphaFoldDB" id="A0A3P3DY88"/>
<dbReference type="Gene3D" id="3.30.200.20">
    <property type="entry name" value="Phosphorylase Kinase, domain 1"/>
    <property type="match status" value="1"/>
</dbReference>
<proteinExistence type="predicted"/>
<dbReference type="SUPFAM" id="SSF56112">
    <property type="entry name" value="Protein kinase-like (PK-like)"/>
    <property type="match status" value="1"/>
</dbReference>
<dbReference type="InterPro" id="IPR002575">
    <property type="entry name" value="Aminoglycoside_PTrfase"/>
</dbReference>
<dbReference type="GO" id="GO:0016740">
    <property type="term" value="F:transferase activity"/>
    <property type="evidence" value="ECO:0007669"/>
    <property type="project" value="UniProtKB-KW"/>
</dbReference>
<dbReference type="Pfam" id="PF01636">
    <property type="entry name" value="APH"/>
    <property type="match status" value="1"/>
</dbReference>
<sequence>MAEAELHIWMQEHVAGFQGPMQLHRLAGGQSNPTWRVDTPNQSYVLRQKPLGPVLPSAHAVDREFRVMQALAGTDVPVPKVWALCEDPSVMGSMFFVMEFIEGRVFYDPRLPDQTPDARAAIFDSMNQAFSAISTVDPMAVGLGDYGRHGGYVARTVNRWAKQYRASETRSIPAMDALIDWLPQNLPQREEEVRVVHGDFRMDNLLIHPTEPKVLAVIDWELGTLGCPLSDFAYHMMTWRVSPDLFRGLAGAVIPGSGIPTEEAYIADWCRRTGRDKPADFDLYLIVNLFRMAAILQGIAKRAEEGTASDPDAHEVGARAVPMAQIAWDMARRL</sequence>
<name>A0A3P3DY88_9RHOB</name>
<dbReference type="PANTHER" id="PTHR47829:SF3">
    <property type="entry name" value="AMINOGLYCOSIDE PHOSPHOTRANSFERASE DOMAIN-CONTAINING PROTEIN"/>
    <property type="match status" value="1"/>
</dbReference>
<comment type="caution">
    <text evidence="2">The sequence shown here is derived from an EMBL/GenBank/DDBJ whole genome shotgun (WGS) entry which is preliminary data.</text>
</comment>
<evidence type="ECO:0000313" key="2">
    <source>
        <dbReference type="EMBL" id="RRH78402.1"/>
    </source>
</evidence>
<organism evidence="2 3">
    <name type="scientific">Falsigemmobacter faecalis</name>
    <dbReference type="NCBI Taxonomy" id="2488730"/>
    <lineage>
        <taxon>Bacteria</taxon>
        <taxon>Pseudomonadati</taxon>
        <taxon>Pseudomonadota</taxon>
        <taxon>Alphaproteobacteria</taxon>
        <taxon>Rhodobacterales</taxon>
        <taxon>Paracoccaceae</taxon>
        <taxon>Falsigemmobacter</taxon>
    </lineage>
</organism>
<evidence type="ECO:0000313" key="3">
    <source>
        <dbReference type="Proteomes" id="UP000282125"/>
    </source>
</evidence>
<dbReference type="Proteomes" id="UP000282125">
    <property type="component" value="Unassembled WGS sequence"/>
</dbReference>
<dbReference type="CDD" id="cd05154">
    <property type="entry name" value="ACAD10_11_N-like"/>
    <property type="match status" value="1"/>
</dbReference>
<dbReference type="InterPro" id="IPR011009">
    <property type="entry name" value="Kinase-like_dom_sf"/>
</dbReference>
<dbReference type="InterPro" id="IPR041726">
    <property type="entry name" value="ACAD10_11_N"/>
</dbReference>
<evidence type="ECO:0000259" key="1">
    <source>
        <dbReference type="Pfam" id="PF01636"/>
    </source>
</evidence>
<protein>
    <submittedName>
        <fullName evidence="2">Phosphotransferase family protein</fullName>
    </submittedName>
</protein>
<dbReference type="EMBL" id="RRAZ01000001">
    <property type="protein sequence ID" value="RRH78402.1"/>
    <property type="molecule type" value="Genomic_DNA"/>
</dbReference>
<accession>A0A3P3DY88</accession>